<dbReference type="InterPro" id="IPR029058">
    <property type="entry name" value="AB_hydrolase_fold"/>
</dbReference>
<evidence type="ECO:0000313" key="4">
    <source>
        <dbReference type="EMBL" id="EWH09631.1"/>
    </source>
</evidence>
<organism evidence="4 5">
    <name type="scientific">Catenovulum agarivorans DS-2</name>
    <dbReference type="NCBI Taxonomy" id="1328313"/>
    <lineage>
        <taxon>Bacteria</taxon>
        <taxon>Pseudomonadati</taxon>
        <taxon>Pseudomonadota</taxon>
        <taxon>Gammaproteobacteria</taxon>
        <taxon>Alteromonadales</taxon>
        <taxon>Alteromonadaceae</taxon>
        <taxon>Catenovulum</taxon>
    </lineage>
</organism>
<evidence type="ECO:0000256" key="2">
    <source>
        <dbReference type="PIRSR" id="PIRSR639069-2"/>
    </source>
</evidence>
<feature type="active site" description="Charge relay system" evidence="1">
    <location>
        <position position="264"/>
    </location>
</feature>
<dbReference type="InterPro" id="IPR008391">
    <property type="entry name" value="AXE1_dom"/>
</dbReference>
<dbReference type="eggNOG" id="COG3458">
    <property type="taxonomic scope" value="Bacteria"/>
</dbReference>
<evidence type="ECO:0000259" key="3">
    <source>
        <dbReference type="Pfam" id="PF05448"/>
    </source>
</evidence>
<feature type="active site" description="Charge relay system" evidence="1">
    <location>
        <position position="292"/>
    </location>
</feature>
<gene>
    <name evidence="4" type="ORF">DS2_11703</name>
</gene>
<dbReference type="GO" id="GO:0052689">
    <property type="term" value="F:carboxylic ester hydrolase activity"/>
    <property type="evidence" value="ECO:0007669"/>
    <property type="project" value="TreeGrafter"/>
</dbReference>
<evidence type="ECO:0000313" key="5">
    <source>
        <dbReference type="Proteomes" id="UP000019276"/>
    </source>
</evidence>
<accession>W7QCK4</accession>
<feature type="binding site" evidence="2">
    <location>
        <position position="96"/>
    </location>
    <ligand>
        <name>substrate</name>
    </ligand>
</feature>
<dbReference type="SUPFAM" id="SSF53474">
    <property type="entry name" value="alpha/beta-Hydrolases"/>
    <property type="match status" value="1"/>
</dbReference>
<dbReference type="Gene3D" id="3.40.50.1820">
    <property type="entry name" value="alpha/beta hydrolase"/>
    <property type="match status" value="1"/>
</dbReference>
<dbReference type="EMBL" id="ARZY01000021">
    <property type="protein sequence ID" value="EWH09631.1"/>
    <property type="molecule type" value="Genomic_DNA"/>
</dbReference>
<feature type="domain" description="Acetyl xylan esterase" evidence="3">
    <location>
        <begin position="21"/>
        <end position="303"/>
    </location>
</feature>
<keyword evidence="5" id="KW-1185">Reference proteome</keyword>
<proteinExistence type="predicted"/>
<dbReference type="Pfam" id="PF05448">
    <property type="entry name" value="AXE1"/>
    <property type="match status" value="1"/>
</dbReference>
<sequence>MHQFEFDPTYGYSLDQLLRVSSPEAPDDYESFWRHKLSESLSIAPHPELSDTGITRDNLRVFDITFRSTDNAKVKGWLCLPASGEIKRGFVIGHGYGGRTEPDFHLPFNHDSALLFICHRGLSLSHHPGVSSQPHWHVLHDIDKPKHYIFRGCVEDVWVSVSCLLRLFPHLSGHLGLLGISFSGGIGAMALAWDSRIKKAHFNVPSFGNHLLRLALKTTGSGAAVQIYCKKHPEAVLTTLSYYDAAIAARYIKVPVHIAAAKFDPMVAPPGQFAIYNALNHQKQLNVLTAGHYDYPEQEQESQILLTELSEFFADL</sequence>
<name>W7QCK4_9ALTE</name>
<protein>
    <submittedName>
        <fullName evidence="4">Deacetylase</fullName>
    </submittedName>
</protein>
<dbReference type="AlphaFoldDB" id="W7QCK4"/>
<dbReference type="GO" id="GO:0005976">
    <property type="term" value="P:polysaccharide metabolic process"/>
    <property type="evidence" value="ECO:0007669"/>
    <property type="project" value="TreeGrafter"/>
</dbReference>
<dbReference type="OrthoDB" id="9770528at2"/>
<dbReference type="PANTHER" id="PTHR40111">
    <property type="entry name" value="CEPHALOSPORIN-C DEACETYLASE"/>
    <property type="match status" value="1"/>
</dbReference>
<comment type="caution">
    <text evidence="4">The sequence shown here is derived from an EMBL/GenBank/DDBJ whole genome shotgun (WGS) entry which is preliminary data.</text>
</comment>
<dbReference type="RefSeq" id="WP_035014983.1">
    <property type="nucleotide sequence ID" value="NZ_ARZY01000021.1"/>
</dbReference>
<dbReference type="Proteomes" id="UP000019276">
    <property type="component" value="Unassembled WGS sequence"/>
</dbReference>
<reference evidence="4 5" key="1">
    <citation type="journal article" date="2014" name="Genome Announc.">
        <title>Draft Genome Sequence of the Agar-Degrading Bacterium Catenovulum sp. Strain DS-2, Isolated from Intestines of Haliotis diversicolor.</title>
        <authorList>
            <person name="Shan D."/>
            <person name="Li X."/>
            <person name="Gu Z."/>
            <person name="Wei G."/>
            <person name="Gao Z."/>
            <person name="Shao Z."/>
        </authorList>
    </citation>
    <scope>NUCLEOTIDE SEQUENCE [LARGE SCALE GENOMIC DNA]</scope>
    <source>
        <strain evidence="4 5">DS-2</strain>
    </source>
</reference>
<evidence type="ECO:0000256" key="1">
    <source>
        <dbReference type="PIRSR" id="PIRSR639069-1"/>
    </source>
</evidence>
<dbReference type="PANTHER" id="PTHR40111:SF1">
    <property type="entry name" value="CEPHALOSPORIN-C DEACETYLASE"/>
    <property type="match status" value="1"/>
</dbReference>
<feature type="active site" description="Nucleophile" evidence="1">
    <location>
        <position position="181"/>
    </location>
</feature>
<dbReference type="InterPro" id="IPR039069">
    <property type="entry name" value="CE7"/>
</dbReference>
<dbReference type="STRING" id="1328313.DS2_11703"/>
<dbReference type="PATRIC" id="fig|1328313.3.peg.2393"/>